<gene>
    <name evidence="5" type="ORF">SVUK_LOCUS18193</name>
</gene>
<dbReference type="Gene3D" id="2.130.10.10">
    <property type="entry name" value="YVTN repeat-like/Quinoprotein amine dehydrogenase"/>
    <property type="match status" value="1"/>
</dbReference>
<dbReference type="PROSITE" id="PS50082">
    <property type="entry name" value="WD_REPEATS_2"/>
    <property type="match status" value="2"/>
</dbReference>
<protein>
    <recommendedName>
        <fullName evidence="7">Coatomer WD associated region domain-containing protein</fullName>
    </recommendedName>
</protein>
<feature type="non-terminal residue" evidence="5">
    <location>
        <position position="231"/>
    </location>
</feature>
<evidence type="ECO:0000313" key="6">
    <source>
        <dbReference type="Proteomes" id="UP000270094"/>
    </source>
</evidence>
<dbReference type="SUPFAM" id="SSF50978">
    <property type="entry name" value="WD40 repeat-like"/>
    <property type="match status" value="1"/>
</dbReference>
<dbReference type="GO" id="GO:0006888">
    <property type="term" value="P:endoplasmic reticulum to Golgi vesicle-mediated transport"/>
    <property type="evidence" value="ECO:0007669"/>
    <property type="project" value="TreeGrafter"/>
</dbReference>
<organism evidence="5 6">
    <name type="scientific">Strongylus vulgaris</name>
    <name type="common">Blood worm</name>
    <dbReference type="NCBI Taxonomy" id="40348"/>
    <lineage>
        <taxon>Eukaryota</taxon>
        <taxon>Metazoa</taxon>
        <taxon>Ecdysozoa</taxon>
        <taxon>Nematoda</taxon>
        <taxon>Chromadorea</taxon>
        <taxon>Rhabditida</taxon>
        <taxon>Rhabditina</taxon>
        <taxon>Rhabditomorpha</taxon>
        <taxon>Strongyloidea</taxon>
        <taxon>Strongylidae</taxon>
        <taxon>Strongylus</taxon>
    </lineage>
</organism>
<dbReference type="GO" id="GO:0006886">
    <property type="term" value="P:intracellular protein transport"/>
    <property type="evidence" value="ECO:0007669"/>
    <property type="project" value="TreeGrafter"/>
</dbReference>
<comment type="subcellular location">
    <subcellularLocation>
        <location evidence="1">Cytoplasmic vesicle</location>
        <location evidence="1">COPI-coated vesicle membrane</location>
        <topology evidence="1">Peripheral membrane protein</topology>
        <orientation evidence="1">Cytoplasmic side</orientation>
    </subcellularLocation>
</comment>
<feature type="repeat" description="WD" evidence="4">
    <location>
        <begin position="152"/>
        <end position="186"/>
    </location>
</feature>
<evidence type="ECO:0000256" key="4">
    <source>
        <dbReference type="PROSITE-ProRule" id="PRU00221"/>
    </source>
</evidence>
<dbReference type="PANTHER" id="PTHR19876:SF1">
    <property type="entry name" value="COATOMER SUBUNIT ALPHA"/>
    <property type="match status" value="1"/>
</dbReference>
<dbReference type="GO" id="GO:0030126">
    <property type="term" value="C:COPI vesicle coat"/>
    <property type="evidence" value="ECO:0007669"/>
    <property type="project" value="TreeGrafter"/>
</dbReference>
<evidence type="ECO:0000256" key="3">
    <source>
        <dbReference type="ARBA" id="ARBA00022737"/>
    </source>
</evidence>
<name>A0A3P7LKR0_STRVU</name>
<feature type="repeat" description="WD" evidence="4">
    <location>
        <begin position="50"/>
        <end position="82"/>
    </location>
</feature>
<dbReference type="EMBL" id="UYYB01121661">
    <property type="protein sequence ID" value="VDM83195.1"/>
    <property type="molecule type" value="Genomic_DNA"/>
</dbReference>
<dbReference type="OrthoDB" id="5825396at2759"/>
<dbReference type="PANTHER" id="PTHR19876">
    <property type="entry name" value="COATOMER"/>
    <property type="match status" value="1"/>
</dbReference>
<accession>A0A3P7LKR0</accession>
<dbReference type="InterPro" id="IPR015943">
    <property type="entry name" value="WD40/YVTN_repeat-like_dom_sf"/>
</dbReference>
<dbReference type="GO" id="GO:0006891">
    <property type="term" value="P:intra-Golgi vesicle-mediated transport"/>
    <property type="evidence" value="ECO:0007669"/>
    <property type="project" value="TreeGrafter"/>
</dbReference>
<reference evidence="5 6" key="1">
    <citation type="submission" date="2018-11" db="EMBL/GenBank/DDBJ databases">
        <authorList>
            <consortium name="Pathogen Informatics"/>
        </authorList>
    </citation>
    <scope>NUCLEOTIDE SEQUENCE [LARGE SCALE GENOMIC DNA]</scope>
</reference>
<evidence type="ECO:0000313" key="5">
    <source>
        <dbReference type="EMBL" id="VDM83195.1"/>
    </source>
</evidence>
<keyword evidence="6" id="KW-1185">Reference proteome</keyword>
<dbReference type="SMART" id="SM00320">
    <property type="entry name" value="WD40"/>
    <property type="match status" value="2"/>
</dbReference>
<dbReference type="GO" id="GO:0006890">
    <property type="term" value="P:retrograde vesicle-mediated transport, Golgi to endoplasmic reticulum"/>
    <property type="evidence" value="ECO:0007669"/>
    <property type="project" value="TreeGrafter"/>
</dbReference>
<dbReference type="Proteomes" id="UP000270094">
    <property type="component" value="Unassembled WGS sequence"/>
</dbReference>
<dbReference type="Pfam" id="PF00400">
    <property type="entry name" value="WD40"/>
    <property type="match status" value="2"/>
</dbReference>
<keyword evidence="2 4" id="KW-0853">WD repeat</keyword>
<dbReference type="InterPro" id="IPR036322">
    <property type="entry name" value="WD40_repeat_dom_sf"/>
</dbReference>
<proteinExistence type="predicted"/>
<evidence type="ECO:0000256" key="1">
    <source>
        <dbReference type="ARBA" id="ARBA00004347"/>
    </source>
</evidence>
<dbReference type="PROSITE" id="PS50294">
    <property type="entry name" value="WD_REPEATS_REGION"/>
    <property type="match status" value="1"/>
</dbReference>
<sequence>MKGKENQVKNICGAELEEYLVMFRPWVLASLHSGVIQLWDYRMCVLLDKFDEHDGPVRGICFHMDQPIFVSGGDDYKIKVFSQTFSNGYVHAHAVRCGITSSAAVYLLCLVISITSDLPSSIANILGSSHHRMIRLSAFGTGSREIRLQFLLVGHNHYVMCAQFHPTDDLVASASLDQTVRIWDISDYLGKKQMPGGGSVVPRSGTGPQTQADLFGQPDVVVKHVLEGHDR</sequence>
<dbReference type="InterPro" id="IPR050844">
    <property type="entry name" value="Coatomer_complex_subunit"/>
</dbReference>
<evidence type="ECO:0008006" key="7">
    <source>
        <dbReference type="Google" id="ProtNLM"/>
    </source>
</evidence>
<dbReference type="InterPro" id="IPR001680">
    <property type="entry name" value="WD40_rpt"/>
</dbReference>
<dbReference type="AlphaFoldDB" id="A0A3P7LKR0"/>
<keyword evidence="3" id="KW-0677">Repeat</keyword>
<evidence type="ECO:0000256" key="2">
    <source>
        <dbReference type="ARBA" id="ARBA00022574"/>
    </source>
</evidence>
<dbReference type="InterPro" id="IPR019775">
    <property type="entry name" value="WD40_repeat_CS"/>
</dbReference>
<dbReference type="PROSITE" id="PS00678">
    <property type="entry name" value="WD_REPEATS_1"/>
    <property type="match status" value="1"/>
</dbReference>